<organism evidence="2">
    <name type="scientific">uncultured Nocardioidaceae bacterium</name>
    <dbReference type="NCBI Taxonomy" id="253824"/>
    <lineage>
        <taxon>Bacteria</taxon>
        <taxon>Bacillati</taxon>
        <taxon>Actinomycetota</taxon>
        <taxon>Actinomycetes</taxon>
        <taxon>Propionibacteriales</taxon>
        <taxon>Nocardioidaceae</taxon>
        <taxon>environmental samples</taxon>
    </lineage>
</organism>
<feature type="compositionally biased region" description="Basic residues" evidence="1">
    <location>
        <begin position="21"/>
        <end position="38"/>
    </location>
</feature>
<name>A0A6J4MW51_9ACTN</name>
<reference evidence="2" key="1">
    <citation type="submission" date="2020-02" db="EMBL/GenBank/DDBJ databases">
        <authorList>
            <person name="Meier V. D."/>
        </authorList>
    </citation>
    <scope>NUCLEOTIDE SEQUENCE</scope>
    <source>
        <strain evidence="2">AVDCRST_MAG47</strain>
    </source>
</reference>
<dbReference type="EMBL" id="CADCUK010000062">
    <property type="protein sequence ID" value="CAA9368224.1"/>
    <property type="molecule type" value="Genomic_DNA"/>
</dbReference>
<proteinExistence type="predicted"/>
<gene>
    <name evidence="2" type="ORF">AVDCRST_MAG47-810</name>
</gene>
<feature type="region of interest" description="Disordered" evidence="1">
    <location>
        <begin position="1"/>
        <end position="57"/>
    </location>
</feature>
<protein>
    <submittedName>
        <fullName evidence="2">Multimeric flavodoxin WrbA</fullName>
    </submittedName>
</protein>
<sequence length="170" mass="19603">APPPGRPPLPHRVDAGTARSAARRRAARGDRGRRRHRPYGVGGDRRRRARRRRLPARDARQLRLHERGAQALLRLDVPRGRRSAVRRRECWWCRRPQRLRRQHGGTAVRAARARSLRHGRRRALGAVDRRRAEVAPGGGRPRGDGRRDRRRDRLRARARSHRGGAAQPDL</sequence>
<feature type="compositionally biased region" description="Pro residues" evidence="1">
    <location>
        <begin position="1"/>
        <end position="10"/>
    </location>
</feature>
<dbReference type="AlphaFoldDB" id="A0A6J4MW51"/>
<accession>A0A6J4MW51</accession>
<feature type="non-terminal residue" evidence="2">
    <location>
        <position position="1"/>
    </location>
</feature>
<feature type="non-terminal residue" evidence="2">
    <location>
        <position position="170"/>
    </location>
</feature>
<feature type="compositionally biased region" description="Basic residues" evidence="1">
    <location>
        <begin position="45"/>
        <end position="54"/>
    </location>
</feature>
<feature type="compositionally biased region" description="Basic residues" evidence="1">
    <location>
        <begin position="148"/>
        <end position="162"/>
    </location>
</feature>
<evidence type="ECO:0000313" key="2">
    <source>
        <dbReference type="EMBL" id="CAA9368224.1"/>
    </source>
</evidence>
<evidence type="ECO:0000256" key="1">
    <source>
        <dbReference type="SAM" id="MobiDB-lite"/>
    </source>
</evidence>
<feature type="region of interest" description="Disordered" evidence="1">
    <location>
        <begin position="129"/>
        <end position="170"/>
    </location>
</feature>